<reference evidence="1" key="1">
    <citation type="submission" date="2023-07" db="EMBL/GenBank/DDBJ databases">
        <authorList>
            <consortium name="CYATHOMIX"/>
        </authorList>
    </citation>
    <scope>NUCLEOTIDE SEQUENCE</scope>
    <source>
        <strain evidence="1">N/A</strain>
    </source>
</reference>
<gene>
    <name evidence="1" type="ORF">CYNAS_LOCUS11705</name>
</gene>
<organism evidence="1 2">
    <name type="scientific">Cylicocyclus nassatus</name>
    <name type="common">Nematode worm</name>
    <dbReference type="NCBI Taxonomy" id="53992"/>
    <lineage>
        <taxon>Eukaryota</taxon>
        <taxon>Metazoa</taxon>
        <taxon>Ecdysozoa</taxon>
        <taxon>Nematoda</taxon>
        <taxon>Chromadorea</taxon>
        <taxon>Rhabditida</taxon>
        <taxon>Rhabditina</taxon>
        <taxon>Rhabditomorpha</taxon>
        <taxon>Strongyloidea</taxon>
        <taxon>Strongylidae</taxon>
        <taxon>Cylicocyclus</taxon>
    </lineage>
</organism>
<name>A0AA36M7L1_CYLNA</name>
<sequence length="208" mass="23604">MSQMKQSAVTKKRPLLVEENEVNVVEETQNGCINERREFRDDIEEKGNRPCTLSECVSNGVLHMDQAARVVWKKKKDGTFNRAVYDQGPIFDELDEDDDEHWWKYNFLALRLLGEINRSTNQRISRSLDFKKQPHLPAPGAVVVDINKASNVWRIEASPPFLDTSLGLKAGNGTQGREMGRFRRFLICTDFLLAQDSESMPSASDAGS</sequence>
<dbReference type="AlphaFoldDB" id="A0AA36M7L1"/>
<keyword evidence="2" id="KW-1185">Reference proteome</keyword>
<accession>A0AA36M7L1</accession>
<protein>
    <submittedName>
        <fullName evidence="1">Uncharacterized protein</fullName>
    </submittedName>
</protein>
<dbReference type="EMBL" id="CATQJL010000223">
    <property type="protein sequence ID" value="CAJ0599722.1"/>
    <property type="molecule type" value="Genomic_DNA"/>
</dbReference>
<evidence type="ECO:0000313" key="1">
    <source>
        <dbReference type="EMBL" id="CAJ0599722.1"/>
    </source>
</evidence>
<comment type="caution">
    <text evidence="1">The sequence shown here is derived from an EMBL/GenBank/DDBJ whole genome shotgun (WGS) entry which is preliminary data.</text>
</comment>
<evidence type="ECO:0000313" key="2">
    <source>
        <dbReference type="Proteomes" id="UP001176961"/>
    </source>
</evidence>
<dbReference type="Proteomes" id="UP001176961">
    <property type="component" value="Unassembled WGS sequence"/>
</dbReference>
<proteinExistence type="predicted"/>